<dbReference type="Pfam" id="PF20703">
    <property type="entry name" value="nSTAND1"/>
    <property type="match status" value="1"/>
</dbReference>
<evidence type="ECO:0000256" key="2">
    <source>
        <dbReference type="ARBA" id="ARBA00023043"/>
    </source>
</evidence>
<dbReference type="Pfam" id="PF12796">
    <property type="entry name" value="Ank_2"/>
    <property type="match status" value="2"/>
</dbReference>
<sequence length="1012" mass="112580">MTDANGQGIQAITPWITFDHDVVFLSASRDMDAEIEVCRRVVEELSKELGVADGLKPYSWKYADHAWAADESWQHQIPRSSDPKVRAVVCLFGERVGEPLPGAFRPPQERHFPEWVIHPWPERGVAGAVPLTGTLFEYLDSVVDSHREGESKNRKTLVYVKANAQSFHREGAASEDRGYGFEHYQQRLIKDRAFNRAGQHTYHEQIDWLDLFCEKSFRSNERAYGLFGAESREESLEQLRSRLREDLGRILGVTPRRIRREPKGLLAYQPEDWDILFGRNDEIEDILDRLSDWSRRPNALPIIHLTGQSGQGKSSVLRAGIVGRIRHGKRYSSYGKFRPVLVDASQFGGRDPLLDLAEAIEAQAEIRVSSSVPKLDQIALDTRGEELARRVRAGLPDGERLLVAVDQAEMLPILAENDREAHPGEFIKTLVGLASSGQAWGVLTVPLEHEGATAALFSADNVRIAPPYWLGDPDRHALERIVHEAFAQAWVPLDAALVLGIVTQADDWIRHQSTPGAVLPLLSVLLAEVVCAEREQQEDARLENPLEKEAGAAAPSLGSVLDVLGEEAWQELVRRQPNDWRRDNQFARLMRHLVTTVSLPSGPGPLLLSCPETHPAAADALYVIEVLRTFRLLFSPMPGVIRLSHQAVVEQWSRASAWYGEDRNHHAVLGRTQEDSQFWMQAPLEKRTDYLEQRPHFIDMIESLWVSRREDAASLPVEYMRECLAAFYDPVGRLGSETNGRGESRLTNALWVGDSRLIDFYLKNVGILDPVRRERVVNHENPETSSTPLFAAAAHGNGDHVRWLLASGAKADHLRNDGQMPLHFAAFTGNVETAQELLAAHPKADTGPGTWTPLMTACNEGHTTLARLFLDHGADPSRADKSGWTPLMEAALNGHEPVARLLLDRGADTSQADKEGITALMVAAAKGHENVVSLLLDRGADPSLTEEDGITAPQVTTHYVDGEIVHFTKAQAEGRVLRRAGLSLVEADDWGEVAASGMSLIYLVLRSANKYV</sequence>
<dbReference type="SUPFAM" id="SSF48403">
    <property type="entry name" value="Ankyrin repeat"/>
    <property type="match status" value="1"/>
</dbReference>
<dbReference type="InterPro" id="IPR050889">
    <property type="entry name" value="Dendritic_Spine_Reg/Scaffold"/>
</dbReference>
<dbReference type="InterPro" id="IPR002110">
    <property type="entry name" value="Ankyrin_rpt"/>
</dbReference>
<dbReference type="PRINTS" id="PR01415">
    <property type="entry name" value="ANKYRIN"/>
</dbReference>
<protein>
    <recommendedName>
        <fullName evidence="3">Novel STAND NTPase 1 domain-containing protein</fullName>
    </recommendedName>
</protein>
<dbReference type="PROSITE" id="PS50297">
    <property type="entry name" value="ANK_REP_REGION"/>
    <property type="match status" value="4"/>
</dbReference>
<dbReference type="AlphaFoldDB" id="A0A0W8G9G8"/>
<name>A0A0W8G9G8_9ZZZZ</name>
<gene>
    <name evidence="4" type="ORF">ASZ90_000339</name>
</gene>
<dbReference type="SUPFAM" id="SSF52540">
    <property type="entry name" value="P-loop containing nucleoside triphosphate hydrolases"/>
    <property type="match status" value="1"/>
</dbReference>
<dbReference type="PROSITE" id="PS50088">
    <property type="entry name" value="ANK_REPEAT"/>
    <property type="match status" value="5"/>
</dbReference>
<dbReference type="InterPro" id="IPR027417">
    <property type="entry name" value="P-loop_NTPase"/>
</dbReference>
<dbReference type="InterPro" id="IPR049052">
    <property type="entry name" value="nSTAND1"/>
</dbReference>
<dbReference type="PANTHER" id="PTHR24166">
    <property type="entry name" value="ROLLING PEBBLES, ISOFORM B"/>
    <property type="match status" value="1"/>
</dbReference>
<organism evidence="4">
    <name type="scientific">hydrocarbon metagenome</name>
    <dbReference type="NCBI Taxonomy" id="938273"/>
    <lineage>
        <taxon>unclassified sequences</taxon>
        <taxon>metagenomes</taxon>
        <taxon>ecological metagenomes</taxon>
    </lineage>
</organism>
<comment type="caution">
    <text evidence="4">The sequence shown here is derived from an EMBL/GenBank/DDBJ whole genome shotgun (WGS) entry which is preliminary data.</text>
</comment>
<dbReference type="InterPro" id="IPR036770">
    <property type="entry name" value="Ankyrin_rpt-contain_sf"/>
</dbReference>
<dbReference type="Gene3D" id="1.25.40.20">
    <property type="entry name" value="Ankyrin repeat-containing domain"/>
    <property type="match status" value="1"/>
</dbReference>
<dbReference type="Pfam" id="PF00023">
    <property type="entry name" value="Ank"/>
    <property type="match status" value="1"/>
</dbReference>
<dbReference type="SMART" id="SM00248">
    <property type="entry name" value="ANK"/>
    <property type="match status" value="5"/>
</dbReference>
<keyword evidence="1" id="KW-0677">Repeat</keyword>
<dbReference type="EMBL" id="LNQE01000040">
    <property type="protein sequence ID" value="KUG29770.1"/>
    <property type="molecule type" value="Genomic_DNA"/>
</dbReference>
<accession>A0A0W8G9G8</accession>
<proteinExistence type="predicted"/>
<dbReference type="PANTHER" id="PTHR24166:SF48">
    <property type="entry name" value="PROTEIN VAPYRIN"/>
    <property type="match status" value="1"/>
</dbReference>
<evidence type="ECO:0000259" key="3">
    <source>
        <dbReference type="Pfam" id="PF20703"/>
    </source>
</evidence>
<feature type="domain" description="Novel STAND NTPase 1" evidence="3">
    <location>
        <begin position="263"/>
        <end position="681"/>
    </location>
</feature>
<evidence type="ECO:0000313" key="4">
    <source>
        <dbReference type="EMBL" id="KUG29770.1"/>
    </source>
</evidence>
<reference evidence="4" key="1">
    <citation type="journal article" date="2015" name="Proc. Natl. Acad. Sci. U.S.A.">
        <title>Networks of energetic and metabolic interactions define dynamics in microbial communities.</title>
        <authorList>
            <person name="Embree M."/>
            <person name="Liu J.K."/>
            <person name="Al-Bassam M.M."/>
            <person name="Zengler K."/>
        </authorList>
    </citation>
    <scope>NUCLEOTIDE SEQUENCE</scope>
</reference>
<evidence type="ECO:0000256" key="1">
    <source>
        <dbReference type="ARBA" id="ARBA00022737"/>
    </source>
</evidence>
<keyword evidence="2" id="KW-0040">ANK repeat</keyword>